<accession>A0A5P1ET46</accession>
<keyword evidence="6" id="KW-1185">Reference proteome</keyword>
<dbReference type="Gene3D" id="1.20.120.140">
    <property type="entry name" value="Signal recognition particle SRP54, nucleotide-binding domain"/>
    <property type="match status" value="1"/>
</dbReference>
<evidence type="ECO:0000259" key="3">
    <source>
        <dbReference type="SMART" id="SM00962"/>
    </source>
</evidence>
<dbReference type="Gene3D" id="3.40.50.300">
    <property type="entry name" value="P-loop containing nucleotide triphosphate hydrolases"/>
    <property type="match status" value="2"/>
</dbReference>
<protein>
    <recommendedName>
        <fullName evidence="7">SRP54-type proteins GTP-binding domain-containing protein</fullName>
    </recommendedName>
</protein>
<dbReference type="GO" id="GO:0048500">
    <property type="term" value="C:signal recognition particle"/>
    <property type="evidence" value="ECO:0007669"/>
    <property type="project" value="InterPro"/>
</dbReference>
<dbReference type="GO" id="GO:0005525">
    <property type="term" value="F:GTP binding"/>
    <property type="evidence" value="ECO:0007669"/>
    <property type="project" value="UniProtKB-KW"/>
</dbReference>
<evidence type="ECO:0000259" key="4">
    <source>
        <dbReference type="SMART" id="SM00963"/>
    </source>
</evidence>
<gene>
    <name evidence="5" type="ORF">A4U43_C05F17970</name>
</gene>
<evidence type="ECO:0000256" key="1">
    <source>
        <dbReference type="ARBA" id="ARBA00022741"/>
    </source>
</evidence>
<dbReference type="SUPFAM" id="SSF52540">
    <property type="entry name" value="P-loop containing nucleoside triphosphate hydrolases"/>
    <property type="match status" value="1"/>
</dbReference>
<dbReference type="SMART" id="SM00963">
    <property type="entry name" value="SRP54_N"/>
    <property type="match status" value="1"/>
</dbReference>
<dbReference type="InterPro" id="IPR013822">
    <property type="entry name" value="Signal_recog_particl_SRP54_hlx"/>
</dbReference>
<dbReference type="PANTHER" id="PTHR11564:SF5">
    <property type="entry name" value="SIGNAL RECOGNITION PARTICLE SUBUNIT SRP54"/>
    <property type="match status" value="1"/>
</dbReference>
<sequence>MASTGSDRVLRGHRASFMDAWFHSSRPLVFTGKTLFCCFQRCRWRTSSLRYGAASNTVLDLVLNPLLNCFDFLDDILTKENIAEPMMDIRRALLEADVSLPVVRRFVDVVSERAVGTGLIRGVRPDQQLVKIVNDELVKLMGGEVSDLVFTKAGPTVIVLAGLQGVGKTTDCAKLAFYLKKMIGVSVYKEGTQVKPSQIAKNGLEEAKKKKIDVVMVDTAGRLQVLLEAEIIYS</sequence>
<feature type="domain" description="SRP54-type proteins GTP-binding" evidence="3">
    <location>
        <begin position="155"/>
        <end position="234"/>
    </location>
</feature>
<evidence type="ECO:0000256" key="2">
    <source>
        <dbReference type="ARBA" id="ARBA00023134"/>
    </source>
</evidence>
<dbReference type="Proteomes" id="UP000243459">
    <property type="component" value="Chromosome 5"/>
</dbReference>
<reference evidence="6" key="1">
    <citation type="journal article" date="2017" name="Nat. Commun.">
        <title>The asparagus genome sheds light on the origin and evolution of a young Y chromosome.</title>
        <authorList>
            <person name="Harkess A."/>
            <person name="Zhou J."/>
            <person name="Xu C."/>
            <person name="Bowers J.E."/>
            <person name="Van der Hulst R."/>
            <person name="Ayyampalayam S."/>
            <person name="Mercati F."/>
            <person name="Riccardi P."/>
            <person name="McKain M.R."/>
            <person name="Kakrana A."/>
            <person name="Tang H."/>
            <person name="Ray J."/>
            <person name="Groenendijk J."/>
            <person name="Arikit S."/>
            <person name="Mathioni S.M."/>
            <person name="Nakano M."/>
            <person name="Shan H."/>
            <person name="Telgmann-Rauber A."/>
            <person name="Kanno A."/>
            <person name="Yue Z."/>
            <person name="Chen H."/>
            <person name="Li W."/>
            <person name="Chen Y."/>
            <person name="Xu X."/>
            <person name="Zhang Y."/>
            <person name="Luo S."/>
            <person name="Chen H."/>
            <person name="Gao J."/>
            <person name="Mao Z."/>
            <person name="Pires J.C."/>
            <person name="Luo M."/>
            <person name="Kudrna D."/>
            <person name="Wing R.A."/>
            <person name="Meyers B.C."/>
            <person name="Yi K."/>
            <person name="Kong H."/>
            <person name="Lavrijsen P."/>
            <person name="Sunseri F."/>
            <person name="Falavigna A."/>
            <person name="Ye Y."/>
            <person name="Leebens-Mack J.H."/>
            <person name="Chen G."/>
        </authorList>
    </citation>
    <scope>NUCLEOTIDE SEQUENCE [LARGE SCALE GENOMIC DNA]</scope>
    <source>
        <strain evidence="6">cv. DH0086</strain>
    </source>
</reference>
<dbReference type="SMART" id="SM00962">
    <property type="entry name" value="SRP54"/>
    <property type="match status" value="1"/>
</dbReference>
<dbReference type="InterPro" id="IPR022941">
    <property type="entry name" value="SRP54"/>
</dbReference>
<dbReference type="PANTHER" id="PTHR11564">
    <property type="entry name" value="SIGNAL RECOGNITION PARTICLE 54K PROTEIN SRP54"/>
    <property type="match status" value="1"/>
</dbReference>
<dbReference type="Pfam" id="PF00448">
    <property type="entry name" value="SRP54"/>
    <property type="match status" value="2"/>
</dbReference>
<dbReference type="InterPro" id="IPR027417">
    <property type="entry name" value="P-loop_NTPase"/>
</dbReference>
<dbReference type="GO" id="GO:0006614">
    <property type="term" value="P:SRP-dependent cotranslational protein targeting to membrane"/>
    <property type="evidence" value="ECO:0007669"/>
    <property type="project" value="InterPro"/>
</dbReference>
<name>A0A5P1ET46_ASPOF</name>
<dbReference type="GO" id="GO:0003924">
    <property type="term" value="F:GTPase activity"/>
    <property type="evidence" value="ECO:0007669"/>
    <property type="project" value="InterPro"/>
</dbReference>
<evidence type="ECO:0008006" key="7">
    <source>
        <dbReference type="Google" id="ProtNLM"/>
    </source>
</evidence>
<keyword evidence="1" id="KW-0547">Nucleotide-binding</keyword>
<feature type="domain" description="Signal recognition particle SRP54 helical bundle" evidence="4">
    <location>
        <begin position="58"/>
        <end position="141"/>
    </location>
</feature>
<evidence type="ECO:0000313" key="5">
    <source>
        <dbReference type="EMBL" id="ONK68974.1"/>
    </source>
</evidence>
<keyword evidence="2" id="KW-0342">GTP-binding</keyword>
<proteinExistence type="predicted"/>
<organism evidence="5 6">
    <name type="scientific">Asparagus officinalis</name>
    <name type="common">Garden asparagus</name>
    <dbReference type="NCBI Taxonomy" id="4686"/>
    <lineage>
        <taxon>Eukaryota</taxon>
        <taxon>Viridiplantae</taxon>
        <taxon>Streptophyta</taxon>
        <taxon>Embryophyta</taxon>
        <taxon>Tracheophyta</taxon>
        <taxon>Spermatophyta</taxon>
        <taxon>Magnoliopsida</taxon>
        <taxon>Liliopsida</taxon>
        <taxon>Asparagales</taxon>
        <taxon>Asparagaceae</taxon>
        <taxon>Asparagoideae</taxon>
        <taxon>Asparagus</taxon>
    </lineage>
</organism>
<evidence type="ECO:0000313" key="6">
    <source>
        <dbReference type="Proteomes" id="UP000243459"/>
    </source>
</evidence>
<dbReference type="InterPro" id="IPR000897">
    <property type="entry name" value="SRP54_GTPase_dom"/>
</dbReference>
<dbReference type="EMBL" id="CM007385">
    <property type="protein sequence ID" value="ONK68974.1"/>
    <property type="molecule type" value="Genomic_DNA"/>
</dbReference>
<dbReference type="Gramene" id="ONK68974">
    <property type="protein sequence ID" value="ONK68974"/>
    <property type="gene ID" value="A4U43_C05F17970"/>
</dbReference>
<dbReference type="AlphaFoldDB" id="A0A5P1ET46"/>
<dbReference type="InterPro" id="IPR042101">
    <property type="entry name" value="SRP54_N_sf"/>
</dbReference>
<dbReference type="Pfam" id="PF02881">
    <property type="entry name" value="SRP54_N"/>
    <property type="match status" value="1"/>
</dbReference>